<dbReference type="GO" id="GO:0031177">
    <property type="term" value="F:phosphopantetheine binding"/>
    <property type="evidence" value="ECO:0007669"/>
    <property type="project" value="TreeGrafter"/>
</dbReference>
<dbReference type="InterPro" id="IPR006162">
    <property type="entry name" value="Ppantetheine_attach_site"/>
</dbReference>
<dbReference type="PROSITE" id="PS00455">
    <property type="entry name" value="AMP_BINDING"/>
    <property type="match status" value="1"/>
</dbReference>
<dbReference type="CDD" id="cd05930">
    <property type="entry name" value="A_NRPS"/>
    <property type="match status" value="1"/>
</dbReference>
<evidence type="ECO:0000313" key="5">
    <source>
        <dbReference type="EMBL" id="OKP06593.1"/>
    </source>
</evidence>
<dbReference type="PROSITE" id="PS00012">
    <property type="entry name" value="PHOSPHOPANTETHEINE"/>
    <property type="match status" value="1"/>
</dbReference>
<feature type="domain" description="Carrier" evidence="4">
    <location>
        <begin position="514"/>
        <end position="589"/>
    </location>
</feature>
<dbReference type="Gene3D" id="1.10.1200.10">
    <property type="entry name" value="ACP-like"/>
    <property type="match status" value="1"/>
</dbReference>
<dbReference type="GO" id="GO:0003824">
    <property type="term" value="F:catalytic activity"/>
    <property type="evidence" value="ECO:0007669"/>
    <property type="project" value="InterPro"/>
</dbReference>
<dbReference type="InterPro" id="IPR025110">
    <property type="entry name" value="AMP-bd_C"/>
</dbReference>
<dbReference type="InterPro" id="IPR023213">
    <property type="entry name" value="CAT-like_dom_sf"/>
</dbReference>
<dbReference type="InterPro" id="IPR042099">
    <property type="entry name" value="ANL_N_sf"/>
</dbReference>
<evidence type="ECO:0000256" key="2">
    <source>
        <dbReference type="ARBA" id="ARBA00022450"/>
    </source>
</evidence>
<dbReference type="InterPro" id="IPR045851">
    <property type="entry name" value="AMP-bd_C_sf"/>
</dbReference>
<dbReference type="SUPFAM" id="SSF52777">
    <property type="entry name" value="CoA-dependent acyltransferases"/>
    <property type="match status" value="2"/>
</dbReference>
<dbReference type="PANTHER" id="PTHR45527:SF1">
    <property type="entry name" value="FATTY ACID SYNTHASE"/>
    <property type="match status" value="1"/>
</dbReference>
<dbReference type="AlphaFoldDB" id="A0A1Q5U267"/>
<proteinExistence type="predicted"/>
<dbReference type="Gene3D" id="3.30.559.30">
    <property type="entry name" value="Nonribosomal peptide synthetase, condensation domain"/>
    <property type="match status" value="1"/>
</dbReference>
<dbReference type="EMBL" id="MKGR01000013">
    <property type="protein sequence ID" value="OKP06593.1"/>
    <property type="molecule type" value="Genomic_DNA"/>
</dbReference>
<dbReference type="PANTHER" id="PTHR45527">
    <property type="entry name" value="NONRIBOSOMAL PEPTIDE SYNTHETASE"/>
    <property type="match status" value="1"/>
</dbReference>
<dbReference type="GO" id="GO:0005737">
    <property type="term" value="C:cytoplasm"/>
    <property type="evidence" value="ECO:0007669"/>
    <property type="project" value="TreeGrafter"/>
</dbReference>
<dbReference type="InterPro" id="IPR001242">
    <property type="entry name" value="Condensation_dom"/>
</dbReference>
<evidence type="ECO:0000256" key="3">
    <source>
        <dbReference type="ARBA" id="ARBA00022553"/>
    </source>
</evidence>
<dbReference type="OrthoDB" id="5817163at2"/>
<keyword evidence="2" id="KW-0596">Phosphopantetheine</keyword>
<evidence type="ECO:0000259" key="4">
    <source>
        <dbReference type="PROSITE" id="PS50075"/>
    </source>
</evidence>
<protein>
    <submittedName>
        <fullName evidence="5">Amino acid adenylation</fullName>
    </submittedName>
</protein>
<name>A0A1Q5U267_9GAMM</name>
<dbReference type="InterPro" id="IPR000873">
    <property type="entry name" value="AMP-dep_synth/lig_dom"/>
</dbReference>
<evidence type="ECO:0000313" key="6">
    <source>
        <dbReference type="Proteomes" id="UP000186277"/>
    </source>
</evidence>
<keyword evidence="3" id="KW-0597">Phosphoprotein</keyword>
<organism evidence="5 6">
    <name type="scientific">Xenorhabdus thuongxuanensis</name>
    <dbReference type="NCBI Taxonomy" id="1873484"/>
    <lineage>
        <taxon>Bacteria</taxon>
        <taxon>Pseudomonadati</taxon>
        <taxon>Pseudomonadota</taxon>
        <taxon>Gammaproteobacteria</taxon>
        <taxon>Enterobacterales</taxon>
        <taxon>Morganellaceae</taxon>
        <taxon>Xenorhabdus</taxon>
    </lineage>
</organism>
<dbReference type="Pfam" id="PF13193">
    <property type="entry name" value="AMP-binding_C"/>
    <property type="match status" value="1"/>
</dbReference>
<dbReference type="RefSeq" id="WP_074020199.1">
    <property type="nucleotide sequence ID" value="NZ_CAWMWP010000035.1"/>
</dbReference>
<sequence length="1029" mass="119240">MEKKLVFEIISDKASEDPEKVAVSFCDNTLSYRQLEHQSNLLASYLVSNYPMYGKGSIAIYIDPSLMLPVVLLAVLKSGCSYVPISYFYPIERIVKILDDSSVFLLLSTRSIINKTGIDKWFHLTLALEDIDLSAQRNPVNLPAVFNHDLAYILYTSGSTGIPKGVAIEHNNLSYYLNWFNQELWSQTQALLPLTSSICFAAAVAQLYAPLLRGDTLYIMPTGSLYEPEILFNWYQKHSNGAIYCVPTIWNELLNYTNRTEDSFGFPKVVFLSGEPVSEDLKERTFQQIPDVRVFNLYGPTETTANGIFTELIKDKPVTLGKALRGSEAIIINDKLQPIPAGQSGEICIIGEGVARGYVNLDLLTKQKFFDFATKNGFRRGYRTGDLGKVNSQGEFIYLGRLDRQMKINGVRIEPDEIEKALRQFPNINNVLVRLVSEKAGREYLIAYITCQEKNILINRVRLFLKNKLPEVMIPSHYILIDSFPKLPNGKLDIKRLPLPSPIRPAELEYPFVKAVSNLEQDLIDIWQDVLGFRELGIHDNFFDLGGNSLQAIEARKIIRNKLFYDVDFYIIFNNPTPYLLSSIISSNMSNGIDGFNETKIDGDDDYLLSYEQNYFLLLDQISPNPASYHIKFYLIINGELNESAIKWSLNRILEYNPVLRSVFDLDKFSRVEERYFLEDMPIFQLVNTNSIPLTDEIDINNLLDLVDFPKIDLEKTLPISFKLLSLKKQKHILLVRVHHVVFDHDSIKLFFSQFINYMRAYIAGDFYYKLDNGMQYQGYCKWQKNIKPMYYQKERKFWMNTMEGYLLAGANAPDYRNNKEIKSNNYWFSISEKLTLALKRFAKKQQITIFVCMLTAFNKLLKFTNRYKNSSIGIPISNRMQYEDNLLLGCFINMVTYYDVINDHDNFKTMLLRCQHKMYSILDNQIFPYYELVNEMHSKGWNEKLRFPVCFNYLSSMPEKVELDNCEYKIDYIINQQARFDLTLSVNEGEGKSFLLCFNYLENEFNLNEIKELAEQYYSLLSEMIIIE</sequence>
<comment type="caution">
    <text evidence="5">The sequence shown here is derived from an EMBL/GenBank/DDBJ whole genome shotgun (WGS) entry which is preliminary data.</text>
</comment>
<dbReference type="Gene3D" id="3.30.300.30">
    <property type="match status" value="1"/>
</dbReference>
<dbReference type="InterPro" id="IPR009081">
    <property type="entry name" value="PP-bd_ACP"/>
</dbReference>
<reference evidence="5 6" key="1">
    <citation type="submission" date="2016-09" db="EMBL/GenBank/DDBJ databases">
        <title>Xenorhabdus thuongxuanensis sp. nov. and Xenorhabdus eapokensis sp. nov., isolated from Steinernema species.</title>
        <authorList>
            <person name="Kaempfer P."/>
            <person name="Tobias N.J."/>
            <person name="Phan Ke L."/>
            <person name="Bode H.B."/>
            <person name="Glaeser S.P."/>
        </authorList>
    </citation>
    <scope>NUCLEOTIDE SEQUENCE [LARGE SCALE GENOMIC DNA]</scope>
    <source>
        <strain evidence="5 6">30TX1</strain>
    </source>
</reference>
<dbReference type="SUPFAM" id="SSF47336">
    <property type="entry name" value="ACP-like"/>
    <property type="match status" value="1"/>
</dbReference>
<dbReference type="Pfam" id="PF00550">
    <property type="entry name" value="PP-binding"/>
    <property type="match status" value="1"/>
</dbReference>
<gene>
    <name evidence="5" type="ORF">Xentx_02120</name>
</gene>
<dbReference type="GO" id="GO:0044550">
    <property type="term" value="P:secondary metabolite biosynthetic process"/>
    <property type="evidence" value="ECO:0007669"/>
    <property type="project" value="TreeGrafter"/>
</dbReference>
<dbReference type="Gene3D" id="3.40.50.12780">
    <property type="entry name" value="N-terminal domain of ligase-like"/>
    <property type="match status" value="1"/>
</dbReference>
<dbReference type="Pfam" id="PF00668">
    <property type="entry name" value="Condensation"/>
    <property type="match status" value="1"/>
</dbReference>
<dbReference type="Proteomes" id="UP000186277">
    <property type="component" value="Unassembled WGS sequence"/>
</dbReference>
<dbReference type="InterPro" id="IPR020845">
    <property type="entry name" value="AMP-binding_CS"/>
</dbReference>
<dbReference type="InterPro" id="IPR036736">
    <property type="entry name" value="ACP-like_sf"/>
</dbReference>
<keyword evidence="6" id="KW-1185">Reference proteome</keyword>
<dbReference type="PROSITE" id="PS50075">
    <property type="entry name" value="CARRIER"/>
    <property type="match status" value="1"/>
</dbReference>
<comment type="cofactor">
    <cofactor evidence="1">
        <name>pantetheine 4'-phosphate</name>
        <dbReference type="ChEBI" id="CHEBI:47942"/>
    </cofactor>
</comment>
<dbReference type="Pfam" id="PF00501">
    <property type="entry name" value="AMP-binding"/>
    <property type="match status" value="1"/>
</dbReference>
<dbReference type="SUPFAM" id="SSF56801">
    <property type="entry name" value="Acetyl-CoA synthetase-like"/>
    <property type="match status" value="1"/>
</dbReference>
<dbReference type="Gene3D" id="3.30.559.10">
    <property type="entry name" value="Chloramphenicol acetyltransferase-like domain"/>
    <property type="match status" value="1"/>
</dbReference>
<accession>A0A1Q5U267</accession>
<evidence type="ECO:0000256" key="1">
    <source>
        <dbReference type="ARBA" id="ARBA00001957"/>
    </source>
</evidence>
<dbReference type="GO" id="GO:0043041">
    <property type="term" value="P:amino acid activation for nonribosomal peptide biosynthetic process"/>
    <property type="evidence" value="ECO:0007669"/>
    <property type="project" value="TreeGrafter"/>
</dbReference>